<feature type="compositionally biased region" description="Polar residues" evidence="2">
    <location>
        <begin position="52"/>
        <end position="65"/>
    </location>
</feature>
<feature type="region of interest" description="Disordered" evidence="2">
    <location>
        <begin position="50"/>
        <end position="147"/>
    </location>
</feature>
<evidence type="ECO:0000256" key="2">
    <source>
        <dbReference type="SAM" id="MobiDB-lite"/>
    </source>
</evidence>
<reference evidence="3" key="1">
    <citation type="submission" date="2020-06" db="EMBL/GenBank/DDBJ databases">
        <title>Draft genome of Bugula neritina, a colonial animal packing powerful symbionts and potential medicines.</title>
        <authorList>
            <person name="Rayko M."/>
        </authorList>
    </citation>
    <scope>NUCLEOTIDE SEQUENCE [LARGE SCALE GENOMIC DNA]</scope>
    <source>
        <strain evidence="3">Kwan_BN1</strain>
    </source>
</reference>
<feature type="compositionally biased region" description="Polar residues" evidence="2">
    <location>
        <begin position="107"/>
        <end position="116"/>
    </location>
</feature>
<dbReference type="Proteomes" id="UP000593567">
    <property type="component" value="Unassembled WGS sequence"/>
</dbReference>
<dbReference type="EMBL" id="VXIV02003266">
    <property type="protein sequence ID" value="KAF6018955.1"/>
    <property type="molecule type" value="Genomic_DNA"/>
</dbReference>
<evidence type="ECO:0000313" key="3">
    <source>
        <dbReference type="EMBL" id="KAF6018955.1"/>
    </source>
</evidence>
<sequence length="189" mass="20934">MFHELTEQSQQLKQTIQSKETELDRYRIQHTSRMAISRAHVNTALSGVIYPHTSSSEQSGAQAKASTHHSRAGTAVLKALPAPPSSVTSELVNKHAQNLNPSPPASSRPNKNNTRLASPAKTMKSSYENRKSGKRLSQPKRIIPSHAAVQLSAAAEELRREKEDERKAELQRTNLVLSQKSIQDNQVSR</sequence>
<accession>A0A7J7IYS9</accession>
<evidence type="ECO:0000256" key="1">
    <source>
        <dbReference type="SAM" id="Coils"/>
    </source>
</evidence>
<proteinExistence type="predicted"/>
<organism evidence="3 4">
    <name type="scientific">Bugula neritina</name>
    <name type="common">Brown bryozoan</name>
    <name type="synonym">Sertularia neritina</name>
    <dbReference type="NCBI Taxonomy" id="10212"/>
    <lineage>
        <taxon>Eukaryota</taxon>
        <taxon>Metazoa</taxon>
        <taxon>Spiralia</taxon>
        <taxon>Lophotrochozoa</taxon>
        <taxon>Bryozoa</taxon>
        <taxon>Gymnolaemata</taxon>
        <taxon>Cheilostomatida</taxon>
        <taxon>Flustrina</taxon>
        <taxon>Buguloidea</taxon>
        <taxon>Bugulidae</taxon>
        <taxon>Bugula</taxon>
    </lineage>
</organism>
<gene>
    <name evidence="3" type="ORF">EB796_022732</name>
</gene>
<feature type="coiled-coil region" evidence="1">
    <location>
        <begin position="2"/>
        <end position="29"/>
    </location>
</feature>
<keyword evidence="4" id="KW-1185">Reference proteome</keyword>
<keyword evidence="1" id="KW-0175">Coiled coil</keyword>
<protein>
    <submittedName>
        <fullName evidence="3">Uncharacterized protein</fullName>
    </submittedName>
</protein>
<evidence type="ECO:0000313" key="4">
    <source>
        <dbReference type="Proteomes" id="UP000593567"/>
    </source>
</evidence>
<feature type="compositionally biased region" description="Polar residues" evidence="2">
    <location>
        <begin position="85"/>
        <end position="100"/>
    </location>
</feature>
<name>A0A7J7IYS9_BUGNE</name>
<comment type="caution">
    <text evidence="3">The sequence shown here is derived from an EMBL/GenBank/DDBJ whole genome shotgun (WGS) entry which is preliminary data.</text>
</comment>
<dbReference type="AlphaFoldDB" id="A0A7J7IYS9"/>